<evidence type="ECO:0000256" key="6">
    <source>
        <dbReference type="ARBA" id="ARBA00022833"/>
    </source>
</evidence>
<feature type="binding site" evidence="8">
    <location>
        <position position="197"/>
    </location>
    <ligand>
        <name>Zn(2+)</name>
        <dbReference type="ChEBI" id="CHEBI:29105"/>
        <note>catalytic</note>
    </ligand>
</feature>
<evidence type="ECO:0000256" key="2">
    <source>
        <dbReference type="ARBA" id="ARBA00022723"/>
    </source>
</evidence>
<keyword evidence="5 8" id="KW-0378">Hydrolase</keyword>
<feature type="signal peptide" evidence="8">
    <location>
        <begin position="1"/>
        <end position="24"/>
    </location>
</feature>
<dbReference type="Proteomes" id="UP001501565">
    <property type="component" value="Unassembled WGS sequence"/>
</dbReference>
<keyword evidence="3 8" id="KW-0732">Signal</keyword>
<dbReference type="Gene3D" id="1.25.40.10">
    <property type="entry name" value="Tetratricopeptide repeat domain"/>
    <property type="match status" value="1"/>
</dbReference>
<sequence length="482" mass="54470" precursor="true">MNKTYRIIAFLCCFLITFQSTAFAAAQLPTLGDSTSGFISLDQEYQLGRGWLRALRSQTPILEDPLLNDYLEFTIYRLAENSQLTDRRIETIIVDNKSLNAFAVPGGVIGVNTGLFLYSQSEGEFSSVLSHELAHISQRHFARRVQDAQKRQPLTLAGLLATVLLAVTTGGTAAIAAGSTAYAANAQASLAFSRDMEQEADRIGMETLYNSGYNPNEMTDMFRNMNDAKRYFGTNPPEYLLTHPLTESRVSDSANRASQYPAVKNGRTNFEYQLMKRRVEVHTLKSADACTNKYESAVQESKGTSKHTAQYALAICYTEDKQFEKALATLKPLQELWPLSITINVLEAEILSKKRDLDEAESILKKMLKDNPENYVITMYLANTLGKNGKARESAFLLQDMSFKRPDDAHVWNRLAEAQRINNNQIGYYKAAAEYYQLNGDFTNSQRQLMRALKLAEFDFHEKSIIEERIKYIESLKTEFNQ</sequence>
<dbReference type="Gene3D" id="3.30.2010.10">
    <property type="entry name" value="Metalloproteases ('zincins'), catalytic domain"/>
    <property type="match status" value="1"/>
</dbReference>
<evidence type="ECO:0000313" key="10">
    <source>
        <dbReference type="EMBL" id="GAA3939762.1"/>
    </source>
</evidence>
<evidence type="ECO:0000259" key="9">
    <source>
        <dbReference type="Pfam" id="PF01435"/>
    </source>
</evidence>
<keyword evidence="6 8" id="KW-0862">Zinc</keyword>
<protein>
    <recommendedName>
        <fullName evidence="8">Putative beta-barrel assembly-enhancing protease</fullName>
        <ecNumber evidence="8">3.4.-.-</ecNumber>
    </recommendedName>
</protein>
<accession>A0ABP7NAJ7</accession>
<dbReference type="RefSeq" id="WP_344800383.1">
    <property type="nucleotide sequence ID" value="NZ_BAABBN010000015.1"/>
</dbReference>
<feature type="chain" id="PRO_5044924357" description="Putative beta-barrel assembly-enhancing protease" evidence="8">
    <location>
        <begin position="25"/>
        <end position="482"/>
    </location>
</feature>
<dbReference type="InterPro" id="IPR051156">
    <property type="entry name" value="Mito/Outer_Membr_Metalloprot"/>
</dbReference>
<keyword evidence="4 8" id="KW-0574">Periplasm</keyword>
<dbReference type="Pfam" id="PF01435">
    <property type="entry name" value="Peptidase_M48"/>
    <property type="match status" value="1"/>
</dbReference>
<feature type="active site" evidence="8">
    <location>
        <position position="132"/>
    </location>
</feature>
<comment type="subcellular location">
    <subcellularLocation>
        <location evidence="8">Periplasm</location>
    </subcellularLocation>
</comment>
<dbReference type="EC" id="3.4.-.-" evidence="8"/>
<reference evidence="11" key="1">
    <citation type="journal article" date="2019" name="Int. J. Syst. Evol. Microbiol.">
        <title>The Global Catalogue of Microorganisms (GCM) 10K type strain sequencing project: providing services to taxonomists for standard genome sequencing and annotation.</title>
        <authorList>
            <consortium name="The Broad Institute Genomics Platform"/>
            <consortium name="The Broad Institute Genome Sequencing Center for Infectious Disease"/>
            <person name="Wu L."/>
            <person name="Ma J."/>
        </authorList>
    </citation>
    <scope>NUCLEOTIDE SEQUENCE [LARGE SCALE GENOMIC DNA]</scope>
    <source>
        <strain evidence="11">JCM 17551</strain>
    </source>
</reference>
<evidence type="ECO:0000256" key="7">
    <source>
        <dbReference type="ARBA" id="ARBA00023049"/>
    </source>
</evidence>
<evidence type="ECO:0000256" key="1">
    <source>
        <dbReference type="ARBA" id="ARBA00022670"/>
    </source>
</evidence>
<organism evidence="10 11">
    <name type="scientific">Litoribacillus peritrichatus</name>
    <dbReference type="NCBI Taxonomy" id="718191"/>
    <lineage>
        <taxon>Bacteria</taxon>
        <taxon>Pseudomonadati</taxon>
        <taxon>Pseudomonadota</taxon>
        <taxon>Gammaproteobacteria</taxon>
        <taxon>Oceanospirillales</taxon>
        <taxon>Oceanospirillaceae</taxon>
        <taxon>Litoribacillus</taxon>
    </lineage>
</organism>
<comment type="similarity">
    <text evidence="8">Belongs to the peptidase M48 family. BepA subfamily.</text>
</comment>
<gene>
    <name evidence="10" type="ORF">GCM10022277_39650</name>
</gene>
<feature type="binding site" evidence="8">
    <location>
        <position position="131"/>
    </location>
    <ligand>
        <name>Zn(2+)</name>
        <dbReference type="ChEBI" id="CHEBI:29105"/>
        <note>catalytic</note>
    </ligand>
</feature>
<feature type="active site" description="Proton donor" evidence="8">
    <location>
        <position position="201"/>
    </location>
</feature>
<feature type="binding site" evidence="8">
    <location>
        <position position="135"/>
    </location>
    <ligand>
        <name>Zn(2+)</name>
        <dbReference type="ChEBI" id="CHEBI:29105"/>
        <note>catalytic</note>
    </ligand>
</feature>
<comment type="cofactor">
    <cofactor evidence="8">
        <name>Zn(2+)</name>
        <dbReference type="ChEBI" id="CHEBI:29105"/>
    </cofactor>
    <text evidence="8">Binds 1 zinc ion per subunit.</text>
</comment>
<dbReference type="EMBL" id="BAABBN010000015">
    <property type="protein sequence ID" value="GAA3939762.1"/>
    <property type="molecule type" value="Genomic_DNA"/>
</dbReference>
<feature type="domain" description="Peptidase M48" evidence="9">
    <location>
        <begin position="66"/>
        <end position="252"/>
    </location>
</feature>
<evidence type="ECO:0000313" key="11">
    <source>
        <dbReference type="Proteomes" id="UP001501565"/>
    </source>
</evidence>
<name>A0ABP7NAJ7_9GAMM</name>
<proteinExistence type="inferred from homology"/>
<dbReference type="SUPFAM" id="SSF48452">
    <property type="entry name" value="TPR-like"/>
    <property type="match status" value="1"/>
</dbReference>
<comment type="function">
    <text evidence="8">Functions as both a chaperone and a metalloprotease. Maintains the integrity of the outer membrane by promoting either the assembly or the elimination of outer membrane proteins, depending on their folding state.</text>
</comment>
<dbReference type="PANTHER" id="PTHR22726">
    <property type="entry name" value="METALLOENDOPEPTIDASE OMA1"/>
    <property type="match status" value="1"/>
</dbReference>
<evidence type="ECO:0000256" key="5">
    <source>
        <dbReference type="ARBA" id="ARBA00022801"/>
    </source>
</evidence>
<keyword evidence="2 8" id="KW-0479">Metal-binding</keyword>
<dbReference type="InterPro" id="IPR001915">
    <property type="entry name" value="Peptidase_M48"/>
</dbReference>
<evidence type="ECO:0000256" key="4">
    <source>
        <dbReference type="ARBA" id="ARBA00022764"/>
    </source>
</evidence>
<dbReference type="HAMAP" id="MF_00997">
    <property type="entry name" value="Protease_BepA"/>
    <property type="match status" value="1"/>
</dbReference>
<comment type="caution">
    <text evidence="10">The sequence shown here is derived from an EMBL/GenBank/DDBJ whole genome shotgun (WGS) entry which is preliminary data.</text>
</comment>
<keyword evidence="1 8" id="KW-0645">Protease</keyword>
<dbReference type="InterPro" id="IPR011990">
    <property type="entry name" value="TPR-like_helical_dom_sf"/>
</dbReference>
<dbReference type="InterPro" id="IPR030873">
    <property type="entry name" value="Protease_BepA"/>
</dbReference>
<dbReference type="Pfam" id="PF14559">
    <property type="entry name" value="TPR_19"/>
    <property type="match status" value="1"/>
</dbReference>
<evidence type="ECO:0000256" key="3">
    <source>
        <dbReference type="ARBA" id="ARBA00022729"/>
    </source>
</evidence>
<evidence type="ECO:0000256" key="8">
    <source>
        <dbReference type="HAMAP-Rule" id="MF_00997"/>
    </source>
</evidence>
<dbReference type="PANTHER" id="PTHR22726:SF1">
    <property type="entry name" value="METALLOENDOPEPTIDASE OMA1, MITOCHONDRIAL"/>
    <property type="match status" value="1"/>
</dbReference>
<keyword evidence="7 8" id="KW-0482">Metalloprotease</keyword>
<keyword evidence="11" id="KW-1185">Reference proteome</keyword>